<keyword evidence="1 4" id="KW-0663">Pyridoxal phosphate</keyword>
<dbReference type="Pfam" id="PF01041">
    <property type="entry name" value="DegT_DnrJ_EryC1"/>
    <property type="match status" value="1"/>
</dbReference>
<dbReference type="PIRSF" id="PIRSF000390">
    <property type="entry name" value="PLP_StrS"/>
    <property type="match status" value="1"/>
</dbReference>
<evidence type="ECO:0000256" key="5">
    <source>
        <dbReference type="RuleBase" id="RU004508"/>
    </source>
</evidence>
<dbReference type="RefSeq" id="WP_231742507.1">
    <property type="nucleotide sequence ID" value="NZ_CP036281.1"/>
</dbReference>
<evidence type="ECO:0000256" key="4">
    <source>
        <dbReference type="PIRSR" id="PIRSR000390-2"/>
    </source>
</evidence>
<dbReference type="Gene3D" id="3.90.1150.10">
    <property type="entry name" value="Aspartate Aminotransferase, domain 1"/>
    <property type="match status" value="1"/>
</dbReference>
<dbReference type="PANTHER" id="PTHR30244:SF36">
    <property type="entry name" value="3-OXO-GLUCOSE-6-PHOSPHATE:GLUTAMATE AMINOTRANSFERASE"/>
    <property type="match status" value="1"/>
</dbReference>
<accession>A0A518CQH8</accession>
<dbReference type="KEGG" id="plon:Pla110_32280"/>
<proteinExistence type="inferred from homology"/>
<dbReference type="PANTHER" id="PTHR30244">
    <property type="entry name" value="TRANSAMINASE"/>
    <property type="match status" value="1"/>
</dbReference>
<dbReference type="EC" id="2.6.1.98" evidence="6"/>
<gene>
    <name evidence="6" type="ORF">Pla110_32280</name>
</gene>
<comment type="similarity">
    <text evidence="2 5">Belongs to the DegT/DnrJ/EryC1 family.</text>
</comment>
<dbReference type="Gene3D" id="3.40.640.10">
    <property type="entry name" value="Type I PLP-dependent aspartate aminotransferase-like (Major domain)"/>
    <property type="match status" value="1"/>
</dbReference>
<sequence length="403" mass="44333">MATAPLQNTPVPFIDLVAQYEPLAEETLAAVSRLMSEQKFILGEEVELFEQEIATYCTAPEAIGCSSGTDALILALMALNIGAGDEVITTPFTFFATGSSIHRVGAKPVFVDIDPITYNIDPAKIEAAITPKTKAIMPVHIFGQCAEMDQINSIAAKHNLFVVEDAAQAIGSEYRGRRAGVLGDICCFSFFPTKNLGGAGDGGMLTTRSPELATRLKQLRVHGQTSVYYHQEVGLNARLDALQAAILRVKLKSLDDWTEARQRNAECYNELFQHYDLEEVIVVPESKSQDRHVYNQYTVRVLDDRRDDVIQNLRDQQIGAAVYYPVSLHLQPCFSYLGYKKGDMPQSEAASNEVLSLPIFAELVVSQLETVVRGIAEAIAPGSAENIDRLYSESEELPQKKVA</sequence>
<dbReference type="InterPro" id="IPR015421">
    <property type="entry name" value="PyrdxlP-dep_Trfase_major"/>
</dbReference>
<evidence type="ECO:0000256" key="2">
    <source>
        <dbReference type="ARBA" id="ARBA00037999"/>
    </source>
</evidence>
<feature type="modified residue" description="N6-(pyridoxal phosphate)lysine" evidence="4">
    <location>
        <position position="194"/>
    </location>
</feature>
<dbReference type="CDD" id="cd00616">
    <property type="entry name" value="AHBA_syn"/>
    <property type="match status" value="1"/>
</dbReference>
<evidence type="ECO:0000256" key="3">
    <source>
        <dbReference type="PIRSR" id="PIRSR000390-1"/>
    </source>
</evidence>
<name>A0A518CQH8_9PLAN</name>
<dbReference type="EMBL" id="CP036281">
    <property type="protein sequence ID" value="QDU81486.1"/>
    <property type="molecule type" value="Genomic_DNA"/>
</dbReference>
<dbReference type="Proteomes" id="UP000317178">
    <property type="component" value="Chromosome"/>
</dbReference>
<dbReference type="InterPro" id="IPR000653">
    <property type="entry name" value="DegT/StrS_aminotransferase"/>
</dbReference>
<dbReference type="InterPro" id="IPR015424">
    <property type="entry name" value="PyrdxlP-dep_Trfase"/>
</dbReference>
<dbReference type="InterPro" id="IPR015422">
    <property type="entry name" value="PyrdxlP-dep_Trfase_small"/>
</dbReference>
<evidence type="ECO:0000313" key="7">
    <source>
        <dbReference type="Proteomes" id="UP000317178"/>
    </source>
</evidence>
<dbReference type="AlphaFoldDB" id="A0A518CQH8"/>
<dbReference type="SUPFAM" id="SSF53383">
    <property type="entry name" value="PLP-dependent transferases"/>
    <property type="match status" value="1"/>
</dbReference>
<keyword evidence="6" id="KW-0808">Transferase</keyword>
<dbReference type="GO" id="GO:0000271">
    <property type="term" value="P:polysaccharide biosynthetic process"/>
    <property type="evidence" value="ECO:0007669"/>
    <property type="project" value="TreeGrafter"/>
</dbReference>
<organism evidence="6 7">
    <name type="scientific">Polystyrenella longa</name>
    <dbReference type="NCBI Taxonomy" id="2528007"/>
    <lineage>
        <taxon>Bacteria</taxon>
        <taxon>Pseudomonadati</taxon>
        <taxon>Planctomycetota</taxon>
        <taxon>Planctomycetia</taxon>
        <taxon>Planctomycetales</taxon>
        <taxon>Planctomycetaceae</taxon>
        <taxon>Polystyrenella</taxon>
    </lineage>
</organism>
<evidence type="ECO:0000256" key="1">
    <source>
        <dbReference type="ARBA" id="ARBA00022898"/>
    </source>
</evidence>
<dbReference type="FunFam" id="3.40.640.10:FF:000089">
    <property type="entry name" value="Aminotransferase, DegT/DnrJ/EryC1/StrS family"/>
    <property type="match status" value="1"/>
</dbReference>
<dbReference type="GO" id="GO:0008483">
    <property type="term" value="F:transaminase activity"/>
    <property type="evidence" value="ECO:0007669"/>
    <property type="project" value="UniProtKB-KW"/>
</dbReference>
<feature type="active site" description="Proton acceptor" evidence="3">
    <location>
        <position position="194"/>
    </location>
</feature>
<evidence type="ECO:0000313" key="6">
    <source>
        <dbReference type="EMBL" id="QDU81486.1"/>
    </source>
</evidence>
<dbReference type="GO" id="GO:0030170">
    <property type="term" value="F:pyridoxal phosphate binding"/>
    <property type="evidence" value="ECO:0007669"/>
    <property type="project" value="UniProtKB-ARBA"/>
</dbReference>
<protein>
    <submittedName>
        <fullName evidence="6">Aminotransferase</fullName>
        <ecNumber evidence="6">2.6.1.98</ecNumber>
    </submittedName>
</protein>
<keyword evidence="7" id="KW-1185">Reference proteome</keyword>
<reference evidence="6 7" key="1">
    <citation type="submission" date="2019-02" db="EMBL/GenBank/DDBJ databases">
        <title>Deep-cultivation of Planctomycetes and their phenomic and genomic characterization uncovers novel biology.</title>
        <authorList>
            <person name="Wiegand S."/>
            <person name="Jogler M."/>
            <person name="Boedeker C."/>
            <person name="Pinto D."/>
            <person name="Vollmers J."/>
            <person name="Rivas-Marin E."/>
            <person name="Kohn T."/>
            <person name="Peeters S.H."/>
            <person name="Heuer A."/>
            <person name="Rast P."/>
            <person name="Oberbeckmann S."/>
            <person name="Bunk B."/>
            <person name="Jeske O."/>
            <person name="Meyerdierks A."/>
            <person name="Storesund J.E."/>
            <person name="Kallscheuer N."/>
            <person name="Luecker S."/>
            <person name="Lage O.M."/>
            <person name="Pohl T."/>
            <person name="Merkel B.J."/>
            <person name="Hornburger P."/>
            <person name="Mueller R.-W."/>
            <person name="Bruemmer F."/>
            <person name="Labrenz M."/>
            <person name="Spormann A.M."/>
            <person name="Op den Camp H."/>
            <person name="Overmann J."/>
            <person name="Amann R."/>
            <person name="Jetten M.S.M."/>
            <person name="Mascher T."/>
            <person name="Medema M.H."/>
            <person name="Devos D.P."/>
            <person name="Kaster A.-K."/>
            <person name="Ovreas L."/>
            <person name="Rohde M."/>
            <person name="Galperin M.Y."/>
            <person name="Jogler C."/>
        </authorList>
    </citation>
    <scope>NUCLEOTIDE SEQUENCE [LARGE SCALE GENOMIC DNA]</scope>
    <source>
        <strain evidence="6 7">Pla110</strain>
    </source>
</reference>
<keyword evidence="6" id="KW-0032">Aminotransferase</keyword>